<gene>
    <name evidence="3" type="ORF">SAMN04490178_13825</name>
</gene>
<organism evidence="3 4">
    <name type="scientific">Propionispora vibrioides</name>
    <dbReference type="NCBI Taxonomy" id="112903"/>
    <lineage>
        <taxon>Bacteria</taxon>
        <taxon>Bacillati</taxon>
        <taxon>Bacillota</taxon>
        <taxon>Negativicutes</taxon>
        <taxon>Selenomonadales</taxon>
        <taxon>Sporomusaceae</taxon>
        <taxon>Propionispora</taxon>
    </lineage>
</organism>
<dbReference type="Pfam" id="PF03629">
    <property type="entry name" value="SASA"/>
    <property type="match status" value="1"/>
</dbReference>
<dbReference type="PANTHER" id="PTHR31988">
    <property type="entry name" value="ESTERASE, PUTATIVE (DUF303)-RELATED"/>
    <property type="match status" value="1"/>
</dbReference>
<name>A0A1H8Y1Y5_9FIRM</name>
<dbReference type="InterPro" id="IPR052940">
    <property type="entry name" value="Carb_Esterase_6"/>
</dbReference>
<dbReference type="PANTHER" id="PTHR31988:SF19">
    <property type="entry name" value="9-O-ACETYL-N-ACETYLNEURAMINIC ACID DEACETYLASE-RELATED"/>
    <property type="match status" value="1"/>
</dbReference>
<reference evidence="3 4" key="1">
    <citation type="submission" date="2016-10" db="EMBL/GenBank/DDBJ databases">
        <authorList>
            <person name="de Groot N.N."/>
        </authorList>
    </citation>
    <scope>NUCLEOTIDE SEQUENCE [LARGE SCALE GENOMIC DNA]</scope>
    <source>
        <strain evidence="3 4">DSM 13305</strain>
    </source>
</reference>
<dbReference type="RefSeq" id="WP_091751980.1">
    <property type="nucleotide sequence ID" value="NZ_FODY01000038.1"/>
</dbReference>
<dbReference type="STRING" id="112903.SAMN04490178_13825"/>
<evidence type="ECO:0000313" key="3">
    <source>
        <dbReference type="EMBL" id="SEP46320.1"/>
    </source>
</evidence>
<dbReference type="InterPro" id="IPR036514">
    <property type="entry name" value="SGNH_hydro_sf"/>
</dbReference>
<sequence length="283" mass="32146">MIHSFLMIGQSNMAGRGYVQDVPIICNERIKMLRNGLWQIMIEPIHCDRPFTGIGPGASFASAWCNKNETEEIGLIPCAEGSSSLDDWTVGGVLFENAVFQSELAQRTSKLDGILWHQGENDCNPEGVNHYYEKFLVIVETLRRRLNVPDIPVIVGGLGDYLNTGKYGRYFRDYSLINKVLLEFANTQDNCYFITASDLKANPDNIHFNAKSQRIFGLRYFEAYDKRINILEPMKEEISKINELNNKPLSKAEKTALIGNEFGKGNMSLEEYEEQLSKVNDKE</sequence>
<evidence type="ECO:0000313" key="4">
    <source>
        <dbReference type="Proteomes" id="UP000198847"/>
    </source>
</evidence>
<dbReference type="GO" id="GO:0016787">
    <property type="term" value="F:hydrolase activity"/>
    <property type="evidence" value="ECO:0007669"/>
    <property type="project" value="UniProtKB-KW"/>
</dbReference>
<dbReference type="Gene3D" id="3.40.50.1110">
    <property type="entry name" value="SGNH hydrolase"/>
    <property type="match status" value="1"/>
</dbReference>
<evidence type="ECO:0000259" key="2">
    <source>
        <dbReference type="Pfam" id="PF03629"/>
    </source>
</evidence>
<keyword evidence="4" id="KW-1185">Reference proteome</keyword>
<dbReference type="EMBL" id="FODY01000038">
    <property type="protein sequence ID" value="SEP46320.1"/>
    <property type="molecule type" value="Genomic_DNA"/>
</dbReference>
<protein>
    <recommendedName>
        <fullName evidence="2">Sialate O-acetylesterase domain-containing protein</fullName>
    </recommendedName>
</protein>
<accession>A0A1H8Y1Y5</accession>
<evidence type="ECO:0000256" key="1">
    <source>
        <dbReference type="ARBA" id="ARBA00022801"/>
    </source>
</evidence>
<dbReference type="Proteomes" id="UP000198847">
    <property type="component" value="Unassembled WGS sequence"/>
</dbReference>
<dbReference type="InterPro" id="IPR005181">
    <property type="entry name" value="SASA"/>
</dbReference>
<dbReference type="AlphaFoldDB" id="A0A1H8Y1Y5"/>
<dbReference type="OrthoDB" id="9795554at2"/>
<dbReference type="SUPFAM" id="SSF52266">
    <property type="entry name" value="SGNH hydrolase"/>
    <property type="match status" value="1"/>
</dbReference>
<keyword evidence="1" id="KW-0378">Hydrolase</keyword>
<feature type="domain" description="Sialate O-acetylesterase" evidence="2">
    <location>
        <begin position="3"/>
        <end position="224"/>
    </location>
</feature>
<proteinExistence type="predicted"/>